<dbReference type="SUPFAM" id="SSF54523">
    <property type="entry name" value="Pili subunits"/>
    <property type="match status" value="2"/>
</dbReference>
<proteinExistence type="predicted"/>
<protein>
    <submittedName>
        <fullName evidence="3">Prepilin-type N-terminal cleavage/methylation domain-containing protein</fullName>
    </submittedName>
</protein>
<dbReference type="EMBL" id="JADAZL010000002">
    <property type="protein sequence ID" value="MBE2164312.1"/>
    <property type="molecule type" value="Genomic_DNA"/>
</dbReference>
<sequence>MKRSFIFIKNNTQGFTYVELMVSLVLIGLLASIIIPVTSVVSKQQKEKELKMALLEIRTAIDAYKVSSDRNEIADEFKTESGYPANLKVLMGVPSKYGEKRIIRFIRKVPHDPFNDQIKNPELSWGLRSYESDASDPKEGKDVYDIYSLSKGTGSNGIAYRIW</sequence>
<dbReference type="NCBIfam" id="TIGR02532">
    <property type="entry name" value="IV_pilin_GFxxxE"/>
    <property type="match status" value="1"/>
</dbReference>
<evidence type="ECO:0000313" key="4">
    <source>
        <dbReference type="Proteomes" id="UP000619170"/>
    </source>
</evidence>
<accession>A0ABR9NHC8</accession>
<evidence type="ECO:0000256" key="1">
    <source>
        <dbReference type="ARBA" id="ARBA00022481"/>
    </source>
</evidence>
<reference evidence="3 4" key="1">
    <citation type="submission" date="2020-10" db="EMBL/GenBank/DDBJ databases">
        <authorList>
            <person name="Mohd Rani F."/>
        </authorList>
    </citation>
    <scope>NUCLEOTIDE SEQUENCE [LARGE SCALE GENOMIC DNA]</scope>
    <source>
        <strain evidence="3 4">AC1583</strain>
    </source>
</reference>
<gene>
    <name evidence="3" type="ORF">IIQ43_07150</name>
</gene>
<dbReference type="PRINTS" id="PR00813">
    <property type="entry name" value="BCTERIALGSPG"/>
</dbReference>
<dbReference type="InterPro" id="IPR012902">
    <property type="entry name" value="N_methyl_site"/>
</dbReference>
<dbReference type="Gene3D" id="3.30.700.10">
    <property type="entry name" value="Glycoprotein, Type 4 Pilin"/>
    <property type="match status" value="1"/>
</dbReference>
<dbReference type="Pfam" id="PF07963">
    <property type="entry name" value="N_methyl"/>
    <property type="match status" value="1"/>
</dbReference>
<keyword evidence="2" id="KW-0472">Membrane</keyword>
<dbReference type="InterPro" id="IPR000983">
    <property type="entry name" value="Bac_GSPG_pilin"/>
</dbReference>
<reference evidence="4" key="2">
    <citation type="submission" date="2023-07" db="EMBL/GenBank/DDBJ databases">
        <title>Acinetobacter oleivorans assembled AC1583.</title>
        <authorList>
            <person name="Yeo C.C."/>
        </authorList>
    </citation>
    <scope>NUCLEOTIDE SEQUENCE [LARGE SCALE GENOMIC DNA]</scope>
    <source>
        <strain evidence="4">AC1583</strain>
    </source>
</reference>
<keyword evidence="2" id="KW-0812">Transmembrane</keyword>
<dbReference type="RefSeq" id="WP_192834001.1">
    <property type="nucleotide sequence ID" value="NZ_JADAZL010000002.1"/>
</dbReference>
<keyword evidence="4" id="KW-1185">Reference proteome</keyword>
<organism evidence="3 4">
    <name type="scientific">Acinetobacter oleivorans</name>
    <dbReference type="NCBI Taxonomy" id="1148157"/>
    <lineage>
        <taxon>Bacteria</taxon>
        <taxon>Pseudomonadati</taxon>
        <taxon>Pseudomonadota</taxon>
        <taxon>Gammaproteobacteria</taxon>
        <taxon>Moraxellales</taxon>
        <taxon>Moraxellaceae</taxon>
        <taxon>Acinetobacter</taxon>
    </lineage>
</organism>
<evidence type="ECO:0000256" key="2">
    <source>
        <dbReference type="SAM" id="Phobius"/>
    </source>
</evidence>
<evidence type="ECO:0000313" key="3">
    <source>
        <dbReference type="EMBL" id="MBE2164312.1"/>
    </source>
</evidence>
<keyword evidence="2" id="KW-1133">Transmembrane helix</keyword>
<keyword evidence="1" id="KW-0488">Methylation</keyword>
<comment type="caution">
    <text evidence="3">The sequence shown here is derived from an EMBL/GenBank/DDBJ whole genome shotgun (WGS) entry which is preliminary data.</text>
</comment>
<name>A0ABR9NHC8_9GAMM</name>
<dbReference type="InterPro" id="IPR045584">
    <property type="entry name" value="Pilin-like"/>
</dbReference>
<feature type="transmembrane region" description="Helical" evidence="2">
    <location>
        <begin position="20"/>
        <end position="42"/>
    </location>
</feature>
<dbReference type="Proteomes" id="UP000619170">
    <property type="component" value="Unassembled WGS sequence"/>
</dbReference>